<comment type="similarity">
    <text evidence="3 11">In the C-terminal section; belongs to the AIR carboxylase family. Class I subfamily.</text>
</comment>
<dbReference type="SUPFAM" id="SSF51246">
    <property type="entry name" value="Rudiment single hybrid motif"/>
    <property type="match status" value="1"/>
</dbReference>
<dbReference type="InterPro" id="IPR000031">
    <property type="entry name" value="PurE_dom"/>
</dbReference>
<dbReference type="PANTHER" id="PTHR11609:SF5">
    <property type="entry name" value="PHOSPHORIBOSYLAMINOIMIDAZOLE CARBOXYLASE"/>
    <property type="match status" value="1"/>
</dbReference>
<keyword evidence="14" id="KW-1185">Reference proteome</keyword>
<evidence type="ECO:0000256" key="11">
    <source>
        <dbReference type="PIRNR" id="PIRNR001340"/>
    </source>
</evidence>
<dbReference type="InterPro" id="IPR005875">
    <property type="entry name" value="PurK"/>
</dbReference>
<evidence type="ECO:0000256" key="5">
    <source>
        <dbReference type="ARBA" id="ARBA00021059"/>
    </source>
</evidence>
<dbReference type="VEuPathDB" id="FungiDB:DFL_002909"/>
<evidence type="ECO:0000259" key="12">
    <source>
        <dbReference type="PROSITE" id="PS50975"/>
    </source>
</evidence>
<keyword evidence="10 11" id="KW-0456">Lyase</keyword>
<dbReference type="PROSITE" id="PS50975">
    <property type="entry name" value="ATP_GRASP"/>
    <property type="match status" value="1"/>
</dbReference>
<evidence type="ECO:0000313" key="14">
    <source>
        <dbReference type="Proteomes" id="UP000283090"/>
    </source>
</evidence>
<dbReference type="InterPro" id="IPR016185">
    <property type="entry name" value="PreATP-grasp_dom_sf"/>
</dbReference>
<dbReference type="SMART" id="SM01001">
    <property type="entry name" value="AIRC"/>
    <property type="match status" value="1"/>
</dbReference>
<dbReference type="InterPro" id="IPR013815">
    <property type="entry name" value="ATP_grasp_subdomain_1"/>
</dbReference>
<dbReference type="GO" id="GO:0005524">
    <property type="term" value="F:ATP binding"/>
    <property type="evidence" value="ECO:0007669"/>
    <property type="project" value="UniProtKB-UniRule"/>
</dbReference>
<keyword evidence="6 11" id="KW-0547">Nucleotide-binding</keyword>
<dbReference type="SUPFAM" id="SSF56059">
    <property type="entry name" value="Glutathione synthetase ATP-binding domain-like"/>
    <property type="match status" value="1"/>
</dbReference>
<dbReference type="Pfam" id="PF22660">
    <property type="entry name" value="RS_preATP-grasp-like"/>
    <property type="match status" value="1"/>
</dbReference>
<dbReference type="Pfam" id="PF00731">
    <property type="entry name" value="AIRC"/>
    <property type="match status" value="1"/>
</dbReference>
<dbReference type="AlphaFoldDB" id="A0A437ABV2"/>
<dbReference type="InterPro" id="IPR016301">
    <property type="entry name" value="Ade2_fungi/plant"/>
</dbReference>
<evidence type="ECO:0000256" key="1">
    <source>
        <dbReference type="ARBA" id="ARBA00001244"/>
    </source>
</evidence>
<dbReference type="InterPro" id="IPR054350">
    <property type="entry name" value="PurT/PurK_preATP-grasp"/>
</dbReference>
<keyword evidence="9 11" id="KW-0067">ATP-binding</keyword>
<dbReference type="Proteomes" id="UP000283090">
    <property type="component" value="Unassembled WGS sequence"/>
</dbReference>
<dbReference type="GO" id="GO:0006189">
    <property type="term" value="P:'de novo' IMP biosynthetic process"/>
    <property type="evidence" value="ECO:0007669"/>
    <property type="project" value="UniProtKB-UniRule"/>
</dbReference>
<protein>
    <recommendedName>
        <fullName evidence="5 11">Phosphoribosylaminoimidazole carboxylase</fullName>
        <ecNumber evidence="4 11">4.1.1.21</ecNumber>
    </recommendedName>
</protein>
<evidence type="ECO:0000256" key="10">
    <source>
        <dbReference type="ARBA" id="ARBA00023239"/>
    </source>
</evidence>
<dbReference type="InterPro" id="IPR011054">
    <property type="entry name" value="Rudment_hybrid_motif"/>
</dbReference>
<accession>A0A437ABV2</accession>
<comment type="catalytic activity">
    <reaction evidence="1 11">
        <text>5-amino-1-(5-phospho-D-ribosyl)imidazole-4-carboxylate + H(+) = 5-amino-1-(5-phospho-beta-D-ribosyl)imidazole + CO2</text>
        <dbReference type="Rhea" id="RHEA:10792"/>
        <dbReference type="ChEBI" id="CHEBI:15378"/>
        <dbReference type="ChEBI" id="CHEBI:16526"/>
        <dbReference type="ChEBI" id="CHEBI:77657"/>
        <dbReference type="ChEBI" id="CHEBI:137981"/>
        <dbReference type="EC" id="4.1.1.21"/>
    </reaction>
</comment>
<dbReference type="GO" id="GO:0004638">
    <property type="term" value="F:phosphoribosylaminoimidazole carboxylase activity"/>
    <property type="evidence" value="ECO:0007669"/>
    <property type="project" value="UniProtKB-UniRule"/>
</dbReference>
<comment type="pathway">
    <text evidence="2 11">Purine metabolism; IMP biosynthesis via de novo pathway; 5-amino-1-(5-phospho-D-ribosyl)imidazole-4-carboxylate from 5-amino-1-(5-phospho-D-ribosyl)imidazole (carboxylase route): step 1/1.</text>
</comment>
<keyword evidence="7 11" id="KW-0658">Purine biosynthesis</keyword>
<dbReference type="Gene3D" id="3.30.470.20">
    <property type="entry name" value="ATP-grasp fold, B domain"/>
    <property type="match status" value="1"/>
</dbReference>
<dbReference type="Gene3D" id="3.40.50.1970">
    <property type="match status" value="1"/>
</dbReference>
<dbReference type="InterPro" id="IPR003135">
    <property type="entry name" value="ATP-grasp_carboxylate-amine"/>
</dbReference>
<evidence type="ECO:0000256" key="7">
    <source>
        <dbReference type="ARBA" id="ARBA00022755"/>
    </source>
</evidence>
<dbReference type="PANTHER" id="PTHR11609">
    <property type="entry name" value="PURINE BIOSYNTHESIS PROTEIN 6/7, PUR6/7"/>
    <property type="match status" value="1"/>
</dbReference>
<dbReference type="FunFam" id="3.30.470.20:FF:000037">
    <property type="entry name" value="Phosphoribosylaminoimidazole carboxylase, chloroplastic"/>
    <property type="match status" value="1"/>
</dbReference>
<dbReference type="Gene3D" id="3.30.1490.20">
    <property type="entry name" value="ATP-grasp fold, A domain"/>
    <property type="match status" value="1"/>
</dbReference>
<keyword evidence="8 11" id="KW-0210">Decarboxylase</keyword>
<evidence type="ECO:0000256" key="9">
    <source>
        <dbReference type="ARBA" id="ARBA00022840"/>
    </source>
</evidence>
<dbReference type="RefSeq" id="XP_067494278.1">
    <property type="nucleotide sequence ID" value="XM_067631764.1"/>
</dbReference>
<dbReference type="NCBIfam" id="NF004679">
    <property type="entry name" value="PRK06019.1-5"/>
    <property type="match status" value="1"/>
</dbReference>
<dbReference type="UniPathway" id="UPA00074">
    <property type="reaction ID" value="UER00130"/>
</dbReference>
<dbReference type="HAMAP" id="MF_01928">
    <property type="entry name" value="PurK"/>
    <property type="match status" value="1"/>
</dbReference>
<dbReference type="Pfam" id="PF17769">
    <property type="entry name" value="PurK_C"/>
    <property type="match status" value="1"/>
</dbReference>
<reference evidence="13 14" key="1">
    <citation type="submission" date="2019-01" db="EMBL/GenBank/DDBJ databases">
        <title>Intercellular communication is required for trap formation in the nematode-trapping fungus Duddingtonia flagrans.</title>
        <authorList>
            <person name="Youssar L."/>
            <person name="Wernet V."/>
            <person name="Hensel N."/>
            <person name="Hildebrandt H.-G."/>
            <person name="Fischer R."/>
        </authorList>
    </citation>
    <scope>NUCLEOTIDE SEQUENCE [LARGE SCALE GENOMIC DNA]</scope>
    <source>
        <strain evidence="13 14">CBS H-5679</strain>
    </source>
</reference>
<dbReference type="NCBIfam" id="TIGR01162">
    <property type="entry name" value="purE"/>
    <property type="match status" value="1"/>
</dbReference>
<dbReference type="GeneID" id="93585220"/>
<evidence type="ECO:0000256" key="8">
    <source>
        <dbReference type="ARBA" id="ARBA00022793"/>
    </source>
</evidence>
<dbReference type="EC" id="4.1.1.21" evidence="4 11"/>
<dbReference type="InterPro" id="IPR040686">
    <property type="entry name" value="PurK_C"/>
</dbReference>
<dbReference type="GO" id="GO:0046872">
    <property type="term" value="F:metal ion binding"/>
    <property type="evidence" value="ECO:0007669"/>
    <property type="project" value="InterPro"/>
</dbReference>
<dbReference type="EMBL" id="SAEB01000003">
    <property type="protein sequence ID" value="RVD88734.1"/>
    <property type="molecule type" value="Genomic_DNA"/>
</dbReference>
<evidence type="ECO:0000313" key="13">
    <source>
        <dbReference type="EMBL" id="RVD88734.1"/>
    </source>
</evidence>
<evidence type="ECO:0000256" key="4">
    <source>
        <dbReference type="ARBA" id="ARBA00012329"/>
    </source>
</evidence>
<feature type="domain" description="ATP-grasp" evidence="12">
    <location>
        <begin position="109"/>
        <end position="297"/>
    </location>
</feature>
<evidence type="ECO:0000256" key="6">
    <source>
        <dbReference type="ARBA" id="ARBA00022741"/>
    </source>
</evidence>
<dbReference type="SUPFAM" id="SSF52440">
    <property type="entry name" value="PreATP-grasp domain"/>
    <property type="match status" value="1"/>
</dbReference>
<organism evidence="13 14">
    <name type="scientific">Arthrobotrys flagrans</name>
    <name type="common">Nematode-trapping fungus</name>
    <name type="synonym">Trichothecium flagrans</name>
    <dbReference type="NCBI Taxonomy" id="97331"/>
    <lineage>
        <taxon>Eukaryota</taxon>
        <taxon>Fungi</taxon>
        <taxon>Dikarya</taxon>
        <taxon>Ascomycota</taxon>
        <taxon>Pezizomycotina</taxon>
        <taxon>Orbiliomycetes</taxon>
        <taxon>Orbiliales</taxon>
        <taxon>Orbiliaceae</taxon>
        <taxon>Arthrobotrys</taxon>
    </lineage>
</organism>
<name>A0A437ABV2_ARTFL</name>
<dbReference type="InterPro" id="IPR011761">
    <property type="entry name" value="ATP-grasp"/>
</dbReference>
<gene>
    <name evidence="13" type="ORF">DFL_002909</name>
</gene>
<dbReference type="PIRSF" id="PIRSF001340">
    <property type="entry name" value="AIR_carboxylase"/>
    <property type="match status" value="1"/>
</dbReference>
<dbReference type="OrthoDB" id="15425at2759"/>
<evidence type="ECO:0000256" key="3">
    <source>
        <dbReference type="ARBA" id="ARBA00006114"/>
    </source>
</evidence>
<dbReference type="HAMAP" id="MF_01929">
    <property type="entry name" value="PurE_classI"/>
    <property type="match status" value="1"/>
</dbReference>
<dbReference type="Gene3D" id="3.40.50.20">
    <property type="match status" value="1"/>
</dbReference>
<proteinExistence type="inferred from homology"/>
<evidence type="ECO:0000256" key="2">
    <source>
        <dbReference type="ARBA" id="ARBA00004747"/>
    </source>
</evidence>
<dbReference type="STRING" id="97331.A0A437ABV2"/>
<dbReference type="SUPFAM" id="SSF52255">
    <property type="entry name" value="N5-CAIR mutase (phosphoribosylaminoimidazole carboxylase, PurE)"/>
    <property type="match status" value="1"/>
</dbReference>
<dbReference type="Pfam" id="PF02222">
    <property type="entry name" value="ATP-grasp"/>
    <property type="match status" value="1"/>
</dbReference>
<sequence>MDPRTIGILGGGQLGRMMVEAAHRLNLCTTILDADNSPAKQINALSSHVTGSFSSSTDILELSKSCDILTTEIEHVDTNILEQIEKEGKVDVQPASETIRVIQDKYLQKEFLIRNNVAVADTIKIDTPSVESLENVGKEFGYPYMLKSRTLAYDGRGNYVVKSKESVPGALEALSNRPLYAEKWAEFSMELAVMVVKTRDGRTLSYPTVETIHENNICKLVYMPARTTVDNRARAQALAEEAIRHFPGAGIFGVEMFLLKDGSILVNEIAPRPHNSGHHTIETHSTSQFEAHIRAILDLPLPPSITAPRTSTTSSIMLNILGGPDPASYLQVSKLALETPGATLHLYGKTESRLGRKMGHITVVADSISDCETLIAPLVAATSYNTSLSLIPASLPTPSSPIAVIMGSISDLPIMSAALRTLDTFNIPTQPRIVSAHRMTQELYEFSTTAEARGIRVIIAGAGGAAHLPGMCASMTSLPVIGVPVKGSSLEGMDSLLSIVQMPNGIPVATVGVNRADNAALLAVRILGAGEGRYRDAMAGFMKGMRDAVVKTDEMLMEVGWKKYLEDKEKEKK</sequence>
<dbReference type="InterPro" id="IPR033747">
    <property type="entry name" value="PurE_ClassI"/>
</dbReference>
<dbReference type="NCBIfam" id="TIGR01161">
    <property type="entry name" value="purK"/>
    <property type="match status" value="1"/>
</dbReference>
<comment type="caution">
    <text evidence="13">The sequence shown here is derived from an EMBL/GenBank/DDBJ whole genome shotgun (WGS) entry which is preliminary data.</text>
</comment>